<evidence type="ECO:0000256" key="9">
    <source>
        <dbReference type="SAM" id="Phobius"/>
    </source>
</evidence>
<feature type="transmembrane region" description="Helical" evidence="9">
    <location>
        <begin position="139"/>
        <end position="158"/>
    </location>
</feature>
<feature type="transmembrane region" description="Helical" evidence="9">
    <location>
        <begin position="261"/>
        <end position="279"/>
    </location>
</feature>
<keyword evidence="2" id="KW-0813">Transport</keyword>
<keyword evidence="5 9" id="KW-0812">Transmembrane</keyword>
<dbReference type="CDD" id="cd06579">
    <property type="entry name" value="TM_PBP1_transp_AraH_like"/>
    <property type="match status" value="1"/>
</dbReference>
<protein>
    <submittedName>
        <fullName evidence="10">Ribose transport system permease protein</fullName>
    </submittedName>
</protein>
<feature type="transmembrane region" description="Helical" evidence="9">
    <location>
        <begin position="33"/>
        <end position="53"/>
    </location>
</feature>
<evidence type="ECO:0000256" key="3">
    <source>
        <dbReference type="ARBA" id="ARBA00022475"/>
    </source>
</evidence>
<dbReference type="PANTHER" id="PTHR32196">
    <property type="entry name" value="ABC TRANSPORTER PERMEASE PROTEIN YPHD-RELATED-RELATED"/>
    <property type="match status" value="1"/>
</dbReference>
<proteinExistence type="predicted"/>
<evidence type="ECO:0000313" key="11">
    <source>
        <dbReference type="Proteomes" id="UP001240250"/>
    </source>
</evidence>
<comment type="caution">
    <text evidence="10">The sequence shown here is derived from an EMBL/GenBank/DDBJ whole genome shotgun (WGS) entry which is preliminary data.</text>
</comment>
<accession>A0ABU0GKL9</accession>
<comment type="subcellular location">
    <subcellularLocation>
        <location evidence="1">Cell membrane</location>
        <topology evidence="1">Multi-pass membrane protein</topology>
    </subcellularLocation>
</comment>
<keyword evidence="4" id="KW-0997">Cell inner membrane</keyword>
<keyword evidence="6 9" id="KW-1133">Transmembrane helix</keyword>
<dbReference type="PANTHER" id="PTHR32196:SF21">
    <property type="entry name" value="ABC TRANSPORTER PERMEASE PROTEIN YPHD-RELATED"/>
    <property type="match status" value="1"/>
</dbReference>
<gene>
    <name evidence="10" type="ORF">JO380_002287</name>
</gene>
<dbReference type="Proteomes" id="UP001240250">
    <property type="component" value="Unassembled WGS sequence"/>
</dbReference>
<evidence type="ECO:0000256" key="2">
    <source>
        <dbReference type="ARBA" id="ARBA00022448"/>
    </source>
</evidence>
<dbReference type="InterPro" id="IPR001851">
    <property type="entry name" value="ABC_transp_permease"/>
</dbReference>
<keyword evidence="7 9" id="KW-0472">Membrane</keyword>
<evidence type="ECO:0000256" key="5">
    <source>
        <dbReference type="ARBA" id="ARBA00022692"/>
    </source>
</evidence>
<keyword evidence="3" id="KW-1003">Cell membrane</keyword>
<feature type="transmembrane region" description="Helical" evidence="9">
    <location>
        <begin position="111"/>
        <end position="132"/>
    </location>
</feature>
<feature type="transmembrane region" description="Helical" evidence="9">
    <location>
        <begin position="317"/>
        <end position="335"/>
    </location>
</feature>
<keyword evidence="11" id="KW-1185">Reference proteome</keyword>
<feature type="transmembrane region" description="Helical" evidence="9">
    <location>
        <begin position="230"/>
        <end position="249"/>
    </location>
</feature>
<evidence type="ECO:0000256" key="7">
    <source>
        <dbReference type="ARBA" id="ARBA00023136"/>
    </source>
</evidence>
<dbReference type="EMBL" id="JAUSVM010000001">
    <property type="protein sequence ID" value="MDQ0425906.1"/>
    <property type="molecule type" value="Genomic_DNA"/>
</dbReference>
<feature type="transmembrane region" description="Helical" evidence="9">
    <location>
        <begin position="88"/>
        <end position="105"/>
    </location>
</feature>
<evidence type="ECO:0000256" key="4">
    <source>
        <dbReference type="ARBA" id="ARBA00022519"/>
    </source>
</evidence>
<evidence type="ECO:0000256" key="8">
    <source>
        <dbReference type="SAM" id="MobiDB-lite"/>
    </source>
</evidence>
<feature type="transmembrane region" description="Helical" evidence="9">
    <location>
        <begin position="286"/>
        <end position="305"/>
    </location>
</feature>
<sequence length="347" mass="35162">MSTSQTLPAPAAPAPAGAGGPARRAWRAVTSRPTTAILAGVLALVAVAMPQFYNPYNVVAMLGSQDLVCIGLMAIGATFVISAGEMDLSLAGVCVASSIVAGLLAPQGGLVAVAGAVGLGLVAGLVNGLLVGRLGLPSFIVTLAMLMALRGLSLIMAGNGRVPVDRGFGLVTFYNTRVGLVPLVFVVFALIAVLASLAYTRTSFGTHVLAVGGDRRSAEMMGLRSGRIQIAVFVVSGALSGLAGAFLLAKTTTGNPLEAQGWELTAIAAVVLGGTLLSGGRGSVSATISGVALLAIVFQILNYVNGMGLEINTYLQNVIRGLFILAVVVIQAIALRRRSSAPRVRAA</sequence>
<dbReference type="Pfam" id="PF02653">
    <property type="entry name" value="BPD_transp_2"/>
    <property type="match status" value="1"/>
</dbReference>
<evidence type="ECO:0000256" key="6">
    <source>
        <dbReference type="ARBA" id="ARBA00022989"/>
    </source>
</evidence>
<organism evidence="10 11">
    <name type="scientific">Cellulomonas iranensis</name>
    <dbReference type="NCBI Taxonomy" id="76862"/>
    <lineage>
        <taxon>Bacteria</taxon>
        <taxon>Bacillati</taxon>
        <taxon>Actinomycetota</taxon>
        <taxon>Actinomycetes</taxon>
        <taxon>Micrococcales</taxon>
        <taxon>Cellulomonadaceae</taxon>
        <taxon>Cellulomonas</taxon>
    </lineage>
</organism>
<feature type="transmembrane region" description="Helical" evidence="9">
    <location>
        <begin position="178"/>
        <end position="199"/>
    </location>
</feature>
<feature type="transmembrane region" description="Helical" evidence="9">
    <location>
        <begin position="59"/>
        <end position="81"/>
    </location>
</feature>
<evidence type="ECO:0000313" key="10">
    <source>
        <dbReference type="EMBL" id="MDQ0425906.1"/>
    </source>
</evidence>
<dbReference type="RefSeq" id="WP_070319063.1">
    <property type="nucleotide sequence ID" value="NZ_JAUSVM010000001.1"/>
</dbReference>
<evidence type="ECO:0000256" key="1">
    <source>
        <dbReference type="ARBA" id="ARBA00004651"/>
    </source>
</evidence>
<name>A0ABU0GKL9_9CELL</name>
<reference evidence="10 11" key="1">
    <citation type="submission" date="2023-07" db="EMBL/GenBank/DDBJ databases">
        <title>Sequencing the genomes of 1000 actinobacteria strains.</title>
        <authorList>
            <person name="Klenk H.-P."/>
        </authorList>
    </citation>
    <scope>NUCLEOTIDE SEQUENCE [LARGE SCALE GENOMIC DNA]</scope>
    <source>
        <strain evidence="10 11">DSM 14785</strain>
    </source>
</reference>
<feature type="region of interest" description="Disordered" evidence="8">
    <location>
        <begin position="1"/>
        <end position="21"/>
    </location>
</feature>